<feature type="domain" description="Cytochrome c oxidase subunit IV bacterial aa3 type" evidence="2">
    <location>
        <begin position="21"/>
        <end position="50"/>
    </location>
</feature>
<feature type="transmembrane region" description="Helical" evidence="1">
    <location>
        <begin position="32"/>
        <end position="51"/>
    </location>
</feature>
<keyword evidence="4" id="KW-1185">Reference proteome</keyword>
<name>A0ABT8A688_9PROT</name>
<dbReference type="InterPro" id="IPR036596">
    <property type="entry name" value="Cyt-C_aa3_sf"/>
</dbReference>
<keyword evidence="1" id="KW-1133">Transmembrane helix</keyword>
<dbReference type="EMBL" id="JAUFPN010000143">
    <property type="protein sequence ID" value="MDN3565272.1"/>
    <property type="molecule type" value="Genomic_DNA"/>
</dbReference>
<proteinExistence type="predicted"/>
<dbReference type="Pfam" id="PF07835">
    <property type="entry name" value="COX4_pro_2"/>
    <property type="match status" value="1"/>
</dbReference>
<gene>
    <name evidence="3" type="ORF">QWZ14_12950</name>
</gene>
<dbReference type="InterPro" id="IPR012422">
    <property type="entry name" value="Cyt_c_oxidase_su4_bac-aa3"/>
</dbReference>
<organism evidence="3 4">
    <name type="scientific">Paeniroseomonas aquatica</name>
    <dbReference type="NCBI Taxonomy" id="373043"/>
    <lineage>
        <taxon>Bacteria</taxon>
        <taxon>Pseudomonadati</taxon>
        <taxon>Pseudomonadota</taxon>
        <taxon>Alphaproteobacteria</taxon>
        <taxon>Acetobacterales</taxon>
        <taxon>Acetobacteraceae</taxon>
        <taxon>Paeniroseomonas</taxon>
    </lineage>
</organism>
<sequence length="52" mass="5861">MAEHQQNYEFSAIDSNEILADRQKSWEGFVQFATWGVGVTVVILLAMLVFVA</sequence>
<dbReference type="RefSeq" id="WP_290317091.1">
    <property type="nucleotide sequence ID" value="NZ_JAUFPN010000143.1"/>
</dbReference>
<dbReference type="Gene3D" id="1.20.5.160">
    <property type="entry name" value="Bacterial aa3 type cytochrome c oxidase subunit IV"/>
    <property type="match status" value="1"/>
</dbReference>
<dbReference type="Proteomes" id="UP001529369">
    <property type="component" value="Unassembled WGS sequence"/>
</dbReference>
<keyword evidence="1" id="KW-0812">Transmembrane</keyword>
<evidence type="ECO:0000313" key="4">
    <source>
        <dbReference type="Proteomes" id="UP001529369"/>
    </source>
</evidence>
<keyword evidence="1" id="KW-0472">Membrane</keyword>
<dbReference type="SUPFAM" id="SSF81469">
    <property type="entry name" value="Bacterial aa3 type cytochrome c oxidase subunit IV"/>
    <property type="match status" value="1"/>
</dbReference>
<evidence type="ECO:0000259" key="2">
    <source>
        <dbReference type="Pfam" id="PF07835"/>
    </source>
</evidence>
<comment type="caution">
    <text evidence="3">The sequence shown here is derived from an EMBL/GenBank/DDBJ whole genome shotgun (WGS) entry which is preliminary data.</text>
</comment>
<reference evidence="4" key="1">
    <citation type="journal article" date="2019" name="Int. J. Syst. Evol. Microbiol.">
        <title>The Global Catalogue of Microorganisms (GCM) 10K type strain sequencing project: providing services to taxonomists for standard genome sequencing and annotation.</title>
        <authorList>
            <consortium name="The Broad Institute Genomics Platform"/>
            <consortium name="The Broad Institute Genome Sequencing Center for Infectious Disease"/>
            <person name="Wu L."/>
            <person name="Ma J."/>
        </authorList>
    </citation>
    <scope>NUCLEOTIDE SEQUENCE [LARGE SCALE GENOMIC DNA]</scope>
    <source>
        <strain evidence="4">CECT 7131</strain>
    </source>
</reference>
<protein>
    <recommendedName>
        <fullName evidence="2">Cytochrome c oxidase subunit IV bacterial aa3 type domain-containing protein</fullName>
    </recommendedName>
</protein>
<accession>A0ABT8A688</accession>
<evidence type="ECO:0000313" key="3">
    <source>
        <dbReference type="EMBL" id="MDN3565272.1"/>
    </source>
</evidence>
<evidence type="ECO:0000256" key="1">
    <source>
        <dbReference type="SAM" id="Phobius"/>
    </source>
</evidence>